<keyword evidence="2" id="KW-0472">Membrane</keyword>
<reference evidence="3 4" key="2">
    <citation type="journal article" date="2015" name="Stand. Genomic Sci.">
        <title>High quality draft genomic sequence of Arenimonas donghaensis DSM 18148(T).</title>
        <authorList>
            <person name="Chen F."/>
            <person name="Wang H."/>
            <person name="Cao Y."/>
            <person name="Li X."/>
            <person name="Wang G."/>
        </authorList>
    </citation>
    <scope>NUCLEOTIDE SEQUENCE [LARGE SCALE GENOMIC DNA]</scope>
    <source>
        <strain evidence="3 4">HO3-R19</strain>
    </source>
</reference>
<protein>
    <recommendedName>
        <fullName evidence="5">Pathogenicity-like protein</fullName>
    </recommendedName>
</protein>
<organism evidence="3 4">
    <name type="scientific">Arenimonas donghaensis DSM 18148 = HO3-R19</name>
    <dbReference type="NCBI Taxonomy" id="1121014"/>
    <lineage>
        <taxon>Bacteria</taxon>
        <taxon>Pseudomonadati</taxon>
        <taxon>Pseudomonadota</taxon>
        <taxon>Gammaproteobacteria</taxon>
        <taxon>Lysobacterales</taxon>
        <taxon>Lysobacteraceae</taxon>
        <taxon>Arenimonas</taxon>
    </lineage>
</organism>
<evidence type="ECO:0000256" key="1">
    <source>
        <dbReference type="SAM" id="MobiDB-lite"/>
    </source>
</evidence>
<feature type="region of interest" description="Disordered" evidence="1">
    <location>
        <begin position="31"/>
        <end position="54"/>
    </location>
</feature>
<dbReference type="OrthoDB" id="5955962at2"/>
<reference evidence="4" key="1">
    <citation type="submission" date="2013-08" db="EMBL/GenBank/DDBJ databases">
        <title>Genome sequencing of Arenimonas donghaensis.</title>
        <authorList>
            <person name="Chen F."/>
            <person name="Wang G."/>
        </authorList>
    </citation>
    <scope>NUCLEOTIDE SEQUENCE [LARGE SCALE GENOMIC DNA]</scope>
    <source>
        <strain evidence="4">HO3-R19</strain>
    </source>
</reference>
<proteinExistence type="predicted"/>
<keyword evidence="4" id="KW-1185">Reference proteome</keyword>
<dbReference type="RefSeq" id="WP_051924323.1">
    <property type="nucleotide sequence ID" value="NZ_AVCJ01000003.1"/>
</dbReference>
<dbReference type="EMBL" id="AVCJ01000003">
    <property type="protein sequence ID" value="KFL37463.1"/>
    <property type="molecule type" value="Genomic_DNA"/>
</dbReference>
<dbReference type="AlphaFoldDB" id="A0A087MKR0"/>
<feature type="compositionally biased region" description="Basic and acidic residues" evidence="1">
    <location>
        <begin position="39"/>
        <end position="51"/>
    </location>
</feature>
<dbReference type="STRING" id="1121014.N788_09730"/>
<gene>
    <name evidence="3" type="ORF">N788_09730</name>
</gene>
<keyword evidence="2" id="KW-1133">Transmembrane helix</keyword>
<dbReference type="Proteomes" id="UP000029085">
    <property type="component" value="Unassembled WGS sequence"/>
</dbReference>
<dbReference type="PATRIC" id="fig|1121014.3.peg.705"/>
<sequence length="132" mass="14646">MRQVFTSVRLENVEAVERLLNEAGIQTKLSQGRSWKGNSRREFSYSNKNHDPSQQPAVWVIRPDDFKQAREILHAAGLLDTSRESAYVPGALQFRAGAPASPQAKVNKLRLVLLGTVVVVGALLMARRFFGG</sequence>
<accession>A0A087MKR0</accession>
<comment type="caution">
    <text evidence="3">The sequence shown here is derived from an EMBL/GenBank/DDBJ whole genome shotgun (WGS) entry which is preliminary data.</text>
</comment>
<evidence type="ECO:0000313" key="3">
    <source>
        <dbReference type="EMBL" id="KFL37463.1"/>
    </source>
</evidence>
<name>A0A087MKR0_9GAMM</name>
<evidence type="ECO:0000313" key="4">
    <source>
        <dbReference type="Proteomes" id="UP000029085"/>
    </source>
</evidence>
<evidence type="ECO:0008006" key="5">
    <source>
        <dbReference type="Google" id="ProtNLM"/>
    </source>
</evidence>
<keyword evidence="2" id="KW-0812">Transmembrane</keyword>
<feature type="transmembrane region" description="Helical" evidence="2">
    <location>
        <begin position="111"/>
        <end position="130"/>
    </location>
</feature>
<evidence type="ECO:0000256" key="2">
    <source>
        <dbReference type="SAM" id="Phobius"/>
    </source>
</evidence>